<keyword evidence="2" id="KW-0732">Signal</keyword>
<dbReference type="EMBL" id="UYYF01004270">
    <property type="protein sequence ID" value="VDN00978.1"/>
    <property type="molecule type" value="Genomic_DNA"/>
</dbReference>
<protein>
    <submittedName>
        <fullName evidence="5">Lipoprotein</fullName>
    </submittedName>
</protein>
<feature type="region of interest" description="Disordered" evidence="1">
    <location>
        <begin position="220"/>
        <end position="240"/>
    </location>
</feature>
<gene>
    <name evidence="3" type="ORF">TCLT_LOCUS3942</name>
</gene>
<dbReference type="WBParaSite" id="TCLT_0000395301-mRNA-1">
    <property type="protein sequence ID" value="TCLT_0000395301-mRNA-1"/>
    <property type="gene ID" value="TCLT_0000395301"/>
</dbReference>
<evidence type="ECO:0000313" key="5">
    <source>
        <dbReference type="WBParaSite" id="TCLT_0000395301-mRNA-1"/>
    </source>
</evidence>
<dbReference type="Proteomes" id="UP000276776">
    <property type="component" value="Unassembled WGS sequence"/>
</dbReference>
<dbReference type="AlphaFoldDB" id="A0A0N5CUK6"/>
<feature type="compositionally biased region" description="Acidic residues" evidence="1">
    <location>
        <begin position="222"/>
        <end position="231"/>
    </location>
</feature>
<reference evidence="5" key="1">
    <citation type="submission" date="2017-02" db="UniProtKB">
        <authorList>
            <consortium name="WormBaseParasite"/>
        </authorList>
    </citation>
    <scope>IDENTIFICATION</scope>
</reference>
<evidence type="ECO:0000256" key="2">
    <source>
        <dbReference type="SAM" id="SignalP"/>
    </source>
</evidence>
<evidence type="ECO:0000313" key="3">
    <source>
        <dbReference type="EMBL" id="VDN00978.1"/>
    </source>
</evidence>
<accession>A0A0N5CUK6</accession>
<proteinExistence type="predicted"/>
<evidence type="ECO:0000313" key="4">
    <source>
        <dbReference type="Proteomes" id="UP000276776"/>
    </source>
</evidence>
<name>A0A0N5CUK6_THECL</name>
<reference evidence="3 4" key="2">
    <citation type="submission" date="2018-11" db="EMBL/GenBank/DDBJ databases">
        <authorList>
            <consortium name="Pathogen Informatics"/>
        </authorList>
    </citation>
    <scope>NUCLEOTIDE SEQUENCE [LARGE SCALE GENOMIC DNA]</scope>
</reference>
<feature type="signal peptide" evidence="2">
    <location>
        <begin position="1"/>
        <end position="22"/>
    </location>
</feature>
<organism evidence="5">
    <name type="scientific">Thelazia callipaeda</name>
    <name type="common">Oriental eyeworm</name>
    <name type="synonym">Parasitic nematode</name>
    <dbReference type="NCBI Taxonomy" id="103827"/>
    <lineage>
        <taxon>Eukaryota</taxon>
        <taxon>Metazoa</taxon>
        <taxon>Ecdysozoa</taxon>
        <taxon>Nematoda</taxon>
        <taxon>Chromadorea</taxon>
        <taxon>Rhabditida</taxon>
        <taxon>Spirurina</taxon>
        <taxon>Spiruromorpha</taxon>
        <taxon>Thelazioidea</taxon>
        <taxon>Thelaziidae</taxon>
        <taxon>Thelazia</taxon>
    </lineage>
</organism>
<keyword evidence="4" id="KW-1185">Reference proteome</keyword>
<feature type="chain" id="PRO_5043126363" evidence="2">
    <location>
        <begin position="23"/>
        <end position="240"/>
    </location>
</feature>
<evidence type="ECO:0000256" key="1">
    <source>
        <dbReference type="SAM" id="MobiDB-lite"/>
    </source>
</evidence>
<sequence length="240" mass="27676">MKQKIKKFALILSLITFFLVNGIPVNTNSTLLEGEIDQSPIHSDLLTRLMITSYPFEKTMTGIFKGPSFTNRDLRLISATCKLLHNCATKALNERFQIVRFYNGTFESPSQQNIFNDYVCRLTDSDLRREDSISEHYQYDNTDIKESATPDWIFFDNIRAVEIYLLNSSGYGDARFDSQTSLLIFGGKGVERAFYGFDDTNEESLRSELLRWKKISNMIESSSDEESENDESPNKRIRVH</sequence>